<gene>
    <name evidence="2" type="ORF">CEURO_LOCUS9373</name>
</gene>
<dbReference type="EMBL" id="CAMAPE010000018">
    <property type="protein sequence ID" value="CAH9085400.1"/>
    <property type="molecule type" value="Genomic_DNA"/>
</dbReference>
<evidence type="ECO:0000313" key="3">
    <source>
        <dbReference type="Proteomes" id="UP001152484"/>
    </source>
</evidence>
<comment type="caution">
    <text evidence="2">The sequence shown here is derived from an EMBL/GenBank/DDBJ whole genome shotgun (WGS) entry which is preliminary data.</text>
</comment>
<organism evidence="2 3">
    <name type="scientific">Cuscuta europaea</name>
    <name type="common">European dodder</name>
    <dbReference type="NCBI Taxonomy" id="41803"/>
    <lineage>
        <taxon>Eukaryota</taxon>
        <taxon>Viridiplantae</taxon>
        <taxon>Streptophyta</taxon>
        <taxon>Embryophyta</taxon>
        <taxon>Tracheophyta</taxon>
        <taxon>Spermatophyta</taxon>
        <taxon>Magnoliopsida</taxon>
        <taxon>eudicotyledons</taxon>
        <taxon>Gunneridae</taxon>
        <taxon>Pentapetalae</taxon>
        <taxon>asterids</taxon>
        <taxon>lamiids</taxon>
        <taxon>Solanales</taxon>
        <taxon>Convolvulaceae</taxon>
        <taxon>Cuscuteae</taxon>
        <taxon>Cuscuta</taxon>
        <taxon>Cuscuta subgen. Cuscuta</taxon>
    </lineage>
</organism>
<dbReference type="Proteomes" id="UP001152484">
    <property type="component" value="Unassembled WGS sequence"/>
</dbReference>
<accession>A0A9P1E7N6</accession>
<dbReference type="AlphaFoldDB" id="A0A9P1E7N6"/>
<dbReference type="PROSITE" id="PS51257">
    <property type="entry name" value="PROKAR_LIPOPROTEIN"/>
    <property type="match status" value="1"/>
</dbReference>
<protein>
    <submittedName>
        <fullName evidence="2">Uncharacterized protein</fullName>
    </submittedName>
</protein>
<keyword evidence="1" id="KW-0812">Transmembrane</keyword>
<keyword evidence="1" id="KW-1133">Transmembrane helix</keyword>
<name>A0A9P1E7N6_CUSEU</name>
<feature type="transmembrane region" description="Helical" evidence="1">
    <location>
        <begin position="20"/>
        <end position="44"/>
    </location>
</feature>
<keyword evidence="3" id="KW-1185">Reference proteome</keyword>
<evidence type="ECO:0000313" key="2">
    <source>
        <dbReference type="EMBL" id="CAH9085400.1"/>
    </source>
</evidence>
<reference evidence="2" key="1">
    <citation type="submission" date="2022-07" db="EMBL/GenBank/DDBJ databases">
        <authorList>
            <person name="Macas J."/>
            <person name="Novak P."/>
            <person name="Neumann P."/>
        </authorList>
    </citation>
    <scope>NUCLEOTIDE SEQUENCE</scope>
</reference>
<keyword evidence="1" id="KW-0472">Membrane</keyword>
<sequence length="107" mass="11874">MNKNFSPQRFSVSVIDARLGSSTVVLFSFGGCLLQLVLGSLFLFKLPRVPYCICMLDPALACKVNHQFVSLRRSTSSPSLEYLLLCNPVNQLVFFVHFGLKACSGIR</sequence>
<evidence type="ECO:0000256" key="1">
    <source>
        <dbReference type="SAM" id="Phobius"/>
    </source>
</evidence>
<proteinExistence type="predicted"/>